<keyword evidence="3" id="KW-1185">Reference proteome</keyword>
<reference evidence="2 3" key="1">
    <citation type="journal article" date="2016" name="Mol. Biol. Evol.">
        <title>Comparative Genomics of Early-Diverging Mushroom-Forming Fungi Provides Insights into the Origins of Lignocellulose Decay Capabilities.</title>
        <authorList>
            <person name="Nagy L.G."/>
            <person name="Riley R."/>
            <person name="Tritt A."/>
            <person name="Adam C."/>
            <person name="Daum C."/>
            <person name="Floudas D."/>
            <person name="Sun H."/>
            <person name="Yadav J.S."/>
            <person name="Pangilinan J."/>
            <person name="Larsson K.H."/>
            <person name="Matsuura K."/>
            <person name="Barry K."/>
            <person name="Labutti K."/>
            <person name="Kuo R."/>
            <person name="Ohm R.A."/>
            <person name="Bhattacharya S.S."/>
            <person name="Shirouzu T."/>
            <person name="Yoshinaga Y."/>
            <person name="Martin F.M."/>
            <person name="Grigoriev I.V."/>
            <person name="Hibbett D.S."/>
        </authorList>
    </citation>
    <scope>NUCLEOTIDE SEQUENCE [LARGE SCALE GENOMIC DNA]</scope>
    <source>
        <strain evidence="2 3">CBS 109695</strain>
    </source>
</reference>
<dbReference type="EMBL" id="KV417504">
    <property type="protein sequence ID" value="KZP28340.1"/>
    <property type="molecule type" value="Genomic_DNA"/>
</dbReference>
<sequence length="184" mass="20759">MAVAYGRGLTVLIRGTRNNKENQDDEAGSFGEKLPHIRGAMHPMLGTRGRGSAPDIGHRTGYPSPCIAWRPPDRPTSLTFNESKIKWRKEERKGNLQTRYGYDPNQVCDLPTWGRMPESRCRKYGTSSQPDDLIFASTKQALVVEKEKEKINFGSTCRRQDEEANEEKVHKSAPKTKAETLKLA</sequence>
<evidence type="ECO:0000313" key="2">
    <source>
        <dbReference type="EMBL" id="KZP28340.1"/>
    </source>
</evidence>
<dbReference type="Proteomes" id="UP000076532">
    <property type="component" value="Unassembled WGS sequence"/>
</dbReference>
<accession>A0A166RJK6</accession>
<feature type="region of interest" description="Disordered" evidence="1">
    <location>
        <begin position="155"/>
        <end position="184"/>
    </location>
</feature>
<gene>
    <name evidence="2" type="ORF">FIBSPDRAFT_885904</name>
</gene>
<evidence type="ECO:0000313" key="3">
    <source>
        <dbReference type="Proteomes" id="UP000076532"/>
    </source>
</evidence>
<organism evidence="2 3">
    <name type="scientific">Athelia psychrophila</name>
    <dbReference type="NCBI Taxonomy" id="1759441"/>
    <lineage>
        <taxon>Eukaryota</taxon>
        <taxon>Fungi</taxon>
        <taxon>Dikarya</taxon>
        <taxon>Basidiomycota</taxon>
        <taxon>Agaricomycotina</taxon>
        <taxon>Agaricomycetes</taxon>
        <taxon>Agaricomycetidae</taxon>
        <taxon>Atheliales</taxon>
        <taxon>Atheliaceae</taxon>
        <taxon>Athelia</taxon>
    </lineage>
</organism>
<proteinExistence type="predicted"/>
<evidence type="ECO:0000256" key="1">
    <source>
        <dbReference type="SAM" id="MobiDB-lite"/>
    </source>
</evidence>
<feature type="compositionally biased region" description="Basic and acidic residues" evidence="1">
    <location>
        <begin position="158"/>
        <end position="184"/>
    </location>
</feature>
<name>A0A166RJK6_9AGAM</name>
<dbReference type="AlphaFoldDB" id="A0A166RJK6"/>
<protein>
    <submittedName>
        <fullName evidence="2">Uncharacterized protein</fullName>
    </submittedName>
</protein>